<keyword evidence="3" id="KW-1185">Reference proteome</keyword>
<dbReference type="GO" id="GO:0016787">
    <property type="term" value="F:hydrolase activity"/>
    <property type="evidence" value="ECO:0007669"/>
    <property type="project" value="UniProtKB-KW"/>
</dbReference>
<accession>A0A383S723</accession>
<dbReference type="AlphaFoldDB" id="A0A383S723"/>
<dbReference type="EMBL" id="UNQJ01000009">
    <property type="protein sequence ID" value="SYZ33521.1"/>
    <property type="molecule type" value="Genomic_DNA"/>
</dbReference>
<reference evidence="2" key="1">
    <citation type="submission" date="2018-08" db="EMBL/GenBank/DDBJ databases">
        <authorList>
            <person name="Ferrada E.E."/>
            <person name="Latorre B.A."/>
        </authorList>
    </citation>
    <scope>NUCLEOTIDE SEQUENCE [LARGE SCALE GENOMIC DNA]</scope>
    <source>
        <strain evidence="2">Propionibacterium_australiense1</strain>
    </source>
</reference>
<sequence>MRRFVTWVVDAQSGHREQFKVRQSPEMIADDIAHDLTCPTVLTGGPRFASGVWQLSGGRDVRAGGAYFALGVQPLPEGVRVPDELPDDDPEQMRYMQAAGSNRAMTIEARVPDADGSYMHYVVAREPVVDPDWWVPLSWDNGSSELYTIRLHPEEVFTGEQAVPVFRDYIINGQLPGPELLRPIDV</sequence>
<evidence type="ECO:0000313" key="1">
    <source>
        <dbReference type="EMBL" id="RLP09689.1"/>
    </source>
</evidence>
<dbReference type="Proteomes" id="UP000279336">
    <property type="component" value="Unassembled WGS sequence"/>
</dbReference>
<dbReference type="OrthoDB" id="5110616at2"/>
<organism evidence="2 3">
    <name type="scientific">Propionibacterium australiense</name>
    <dbReference type="NCBI Taxonomy" id="119981"/>
    <lineage>
        <taxon>Bacteria</taxon>
        <taxon>Bacillati</taxon>
        <taxon>Actinomycetota</taxon>
        <taxon>Actinomycetes</taxon>
        <taxon>Propionibacteriales</taxon>
        <taxon>Propionibacteriaceae</taxon>
        <taxon>Propionibacterium</taxon>
    </lineage>
</organism>
<keyword evidence="1" id="KW-0378">Hydrolase</keyword>
<reference evidence="1 4" key="3">
    <citation type="submission" date="2018-10" db="EMBL/GenBank/DDBJ databases">
        <title>Propionibacterium australiense Genome Sequencing and Assembly.</title>
        <authorList>
            <person name="Bernier A.-M."/>
            <person name="Bernard K."/>
        </authorList>
    </citation>
    <scope>NUCLEOTIDE SEQUENCE [LARGE SCALE GENOMIC DNA]</scope>
    <source>
        <strain evidence="1 4">NML98A078</strain>
    </source>
</reference>
<evidence type="ECO:0000313" key="3">
    <source>
        <dbReference type="Proteomes" id="UP000263928"/>
    </source>
</evidence>
<proteinExistence type="predicted"/>
<protein>
    <submittedName>
        <fullName evidence="1">NTP pyrophosphohydrolase</fullName>
    </submittedName>
</protein>
<dbReference type="RefSeq" id="WP_119161932.1">
    <property type="nucleotide sequence ID" value="NZ_RCIV01000001.1"/>
</dbReference>
<dbReference type="Proteomes" id="UP000263928">
    <property type="component" value="Unassembled WGS sequence"/>
</dbReference>
<evidence type="ECO:0000313" key="2">
    <source>
        <dbReference type="EMBL" id="SYZ33521.1"/>
    </source>
</evidence>
<reference evidence="3" key="2">
    <citation type="submission" date="2018-08" db="EMBL/GenBank/DDBJ databases">
        <authorList>
            <person name="Hornung B."/>
        </authorList>
    </citation>
    <scope>NUCLEOTIDE SEQUENCE [LARGE SCALE GENOMIC DNA]</scope>
</reference>
<gene>
    <name evidence="1" type="ORF">D7U36_07445</name>
    <name evidence="2" type="ORF">PROPAUS_1440</name>
</gene>
<evidence type="ECO:0000313" key="4">
    <source>
        <dbReference type="Proteomes" id="UP000279336"/>
    </source>
</evidence>
<name>A0A383S723_9ACTN</name>
<dbReference type="EMBL" id="RCIW01000010">
    <property type="protein sequence ID" value="RLP09689.1"/>
    <property type="molecule type" value="Genomic_DNA"/>
</dbReference>